<keyword evidence="3" id="KW-1185">Reference proteome</keyword>
<proteinExistence type="predicted"/>
<sequence length="371" mass="42608">MKFLIVTHVVHTQKEGQIYGYAPYIREMNIWLKYVDEVIIVAPIENRAVSSIDICYQHTKIKFVAVPQFSLVNATEIVKTAVKLPLLFSKVFSAMKRADHIHLRCPGNMGLIGCVLQIAFPKKSKTAKYAGNWDPKSKQPWTYRLQQKFLRNTSFTKNMQVLVYGDWENETKNIKSFFTATYAERDKETVLPRTYAGKLKFLFVGMLAAGKRPEYAIDYVVGLRKKGVNASLDIFGDGLLRHDLEKLIQEHQVEHYISLRGNQPKDIVQKAYKESHFMILPSKSEGWPKVVAEAMFWGCIPISTDVSCVSFMLDKGKRGIVLSLNLEEDIKQFSNLCVDEIQLQEMAKSAEIWSRSYTTDYFDSEIQKLLH</sequence>
<dbReference type="Gene3D" id="3.40.50.2000">
    <property type="entry name" value="Glycogen Phosphorylase B"/>
    <property type="match status" value="2"/>
</dbReference>
<dbReference type="SUPFAM" id="SSF53756">
    <property type="entry name" value="UDP-Glycosyltransferase/glycogen phosphorylase"/>
    <property type="match status" value="1"/>
</dbReference>
<dbReference type="GO" id="GO:0016758">
    <property type="term" value="F:hexosyltransferase activity"/>
    <property type="evidence" value="ECO:0007669"/>
    <property type="project" value="TreeGrafter"/>
</dbReference>
<dbReference type="PANTHER" id="PTHR45947">
    <property type="entry name" value="SULFOQUINOVOSYL TRANSFERASE SQD2"/>
    <property type="match status" value="1"/>
</dbReference>
<accession>A0A1I7HMX2</accession>
<dbReference type="InterPro" id="IPR001296">
    <property type="entry name" value="Glyco_trans_1"/>
</dbReference>
<dbReference type="AlphaFoldDB" id="A0A1I7HMX2"/>
<dbReference type="InterPro" id="IPR050194">
    <property type="entry name" value="Glycosyltransferase_grp1"/>
</dbReference>
<dbReference type="STRING" id="1224947.SAMN05216480_11058"/>
<dbReference type="RefSeq" id="WP_093025571.1">
    <property type="nucleotide sequence ID" value="NZ_FPBK01000010.1"/>
</dbReference>
<protein>
    <submittedName>
        <fullName evidence="2">Glycosyltransferase involved in cell wall bisynthesis</fullName>
    </submittedName>
</protein>
<evidence type="ECO:0000313" key="2">
    <source>
        <dbReference type="EMBL" id="SFU62097.1"/>
    </source>
</evidence>
<dbReference type="OrthoDB" id="1395864at2"/>
<reference evidence="2 3" key="1">
    <citation type="submission" date="2016-10" db="EMBL/GenBank/DDBJ databases">
        <authorList>
            <person name="de Groot N.N."/>
        </authorList>
    </citation>
    <scope>NUCLEOTIDE SEQUENCE [LARGE SCALE GENOMIC DNA]</scope>
    <source>
        <strain evidence="2 3">CGMCC 1.12333</strain>
    </source>
</reference>
<name>A0A1I7HMX2_9FLAO</name>
<feature type="domain" description="Glycosyl transferase family 1" evidence="1">
    <location>
        <begin position="196"/>
        <end position="331"/>
    </location>
</feature>
<evidence type="ECO:0000313" key="3">
    <source>
        <dbReference type="Proteomes" id="UP000199138"/>
    </source>
</evidence>
<dbReference type="PANTHER" id="PTHR45947:SF3">
    <property type="entry name" value="SULFOQUINOVOSYL TRANSFERASE SQD2"/>
    <property type="match status" value="1"/>
</dbReference>
<dbReference type="EMBL" id="FPBK01000010">
    <property type="protein sequence ID" value="SFU62097.1"/>
    <property type="molecule type" value="Genomic_DNA"/>
</dbReference>
<keyword evidence="2" id="KW-0808">Transferase</keyword>
<gene>
    <name evidence="2" type="ORF">SAMN05216480_11058</name>
</gene>
<organism evidence="2 3">
    <name type="scientific">Pustulibacterium marinum</name>
    <dbReference type="NCBI Taxonomy" id="1224947"/>
    <lineage>
        <taxon>Bacteria</taxon>
        <taxon>Pseudomonadati</taxon>
        <taxon>Bacteroidota</taxon>
        <taxon>Flavobacteriia</taxon>
        <taxon>Flavobacteriales</taxon>
        <taxon>Flavobacteriaceae</taxon>
        <taxon>Pustulibacterium</taxon>
    </lineage>
</organism>
<dbReference type="Pfam" id="PF00534">
    <property type="entry name" value="Glycos_transf_1"/>
    <property type="match status" value="1"/>
</dbReference>
<evidence type="ECO:0000259" key="1">
    <source>
        <dbReference type="Pfam" id="PF00534"/>
    </source>
</evidence>
<dbReference type="Proteomes" id="UP000199138">
    <property type="component" value="Unassembled WGS sequence"/>
</dbReference>